<feature type="transmembrane region" description="Helical" evidence="11">
    <location>
        <begin position="165"/>
        <end position="182"/>
    </location>
</feature>
<keyword evidence="10" id="KW-0675">Receptor</keyword>
<reference evidence="12" key="1">
    <citation type="journal article" date="2021" name="Front. Plant Sci.">
        <title>Chromosome-Scale Genome Assembly for Chinese Sour Jujube and Insights Into Its Genome Evolution and Domestication Signature.</title>
        <authorList>
            <person name="Shen L.-Y."/>
            <person name="Luo H."/>
            <person name="Wang X.-L."/>
            <person name="Wang X.-M."/>
            <person name="Qiu X.-J."/>
            <person name="Liu H."/>
            <person name="Zhou S.-S."/>
            <person name="Jia K.-H."/>
            <person name="Nie S."/>
            <person name="Bao Y.-T."/>
            <person name="Zhang R.-G."/>
            <person name="Yun Q.-Z."/>
            <person name="Chai Y.-H."/>
            <person name="Lu J.-Y."/>
            <person name="Li Y."/>
            <person name="Zhao S.-W."/>
            <person name="Mao J.-F."/>
            <person name="Jia S.-G."/>
            <person name="Mao Y.-M."/>
        </authorList>
    </citation>
    <scope>NUCLEOTIDE SEQUENCE</scope>
    <source>
        <strain evidence="12">AT0</strain>
        <tissue evidence="12">Leaf</tissue>
    </source>
</reference>
<evidence type="ECO:0000256" key="1">
    <source>
        <dbReference type="ARBA" id="ARBA00004477"/>
    </source>
</evidence>
<keyword evidence="3" id="KW-0813">Transport</keyword>
<protein>
    <recommendedName>
        <fullName evidence="14">ER lumen protein-retaining receptor C28H8.4</fullName>
    </recommendedName>
</protein>
<dbReference type="PRINTS" id="PR00660">
    <property type="entry name" value="ERLUMENR"/>
</dbReference>
<accession>A0A978URU0</accession>
<evidence type="ECO:0000256" key="6">
    <source>
        <dbReference type="ARBA" id="ARBA00022892"/>
    </source>
</evidence>
<keyword evidence="9 11" id="KW-0472">Membrane</keyword>
<feature type="transmembrane region" description="Helical" evidence="11">
    <location>
        <begin position="105"/>
        <end position="122"/>
    </location>
</feature>
<dbReference type="GO" id="GO:0005789">
    <property type="term" value="C:endoplasmic reticulum membrane"/>
    <property type="evidence" value="ECO:0007669"/>
    <property type="project" value="UniProtKB-SubCell"/>
</dbReference>
<dbReference type="GO" id="GO:0015031">
    <property type="term" value="P:protein transport"/>
    <property type="evidence" value="ECO:0007669"/>
    <property type="project" value="UniProtKB-KW"/>
</dbReference>
<dbReference type="GO" id="GO:0016192">
    <property type="term" value="P:vesicle-mediated transport"/>
    <property type="evidence" value="ECO:0007669"/>
    <property type="project" value="UniProtKB-KW"/>
</dbReference>
<dbReference type="GO" id="GO:0006621">
    <property type="term" value="P:protein retention in ER lumen"/>
    <property type="evidence" value="ECO:0007669"/>
    <property type="project" value="InterPro"/>
</dbReference>
<keyword evidence="7" id="KW-0653">Protein transport</keyword>
<proteinExistence type="inferred from homology"/>
<gene>
    <name evidence="12" type="ORF">FEM48_Zijuj09G0081100</name>
</gene>
<evidence type="ECO:0000256" key="10">
    <source>
        <dbReference type="ARBA" id="ARBA00023170"/>
    </source>
</evidence>
<dbReference type="InterPro" id="IPR000133">
    <property type="entry name" value="ER_ret_rcpt"/>
</dbReference>
<evidence type="ECO:0000256" key="8">
    <source>
        <dbReference type="ARBA" id="ARBA00022989"/>
    </source>
</evidence>
<dbReference type="Pfam" id="PF00810">
    <property type="entry name" value="ER_lumen_recept"/>
    <property type="match status" value="1"/>
</dbReference>
<evidence type="ECO:0008006" key="14">
    <source>
        <dbReference type="Google" id="ProtNLM"/>
    </source>
</evidence>
<evidence type="ECO:0000256" key="5">
    <source>
        <dbReference type="ARBA" id="ARBA00022824"/>
    </source>
</evidence>
<dbReference type="AlphaFoldDB" id="A0A978URU0"/>
<feature type="transmembrane region" description="Helical" evidence="11">
    <location>
        <begin position="235"/>
        <end position="257"/>
    </location>
</feature>
<evidence type="ECO:0000313" key="13">
    <source>
        <dbReference type="Proteomes" id="UP000813462"/>
    </source>
</evidence>
<name>A0A978URU0_ZIZJJ</name>
<comment type="similarity">
    <text evidence="2">Belongs to the ERD2 family.</text>
</comment>
<keyword evidence="6" id="KW-0931">ER-Golgi transport</keyword>
<organism evidence="12 13">
    <name type="scientific">Ziziphus jujuba var. spinosa</name>
    <dbReference type="NCBI Taxonomy" id="714518"/>
    <lineage>
        <taxon>Eukaryota</taxon>
        <taxon>Viridiplantae</taxon>
        <taxon>Streptophyta</taxon>
        <taxon>Embryophyta</taxon>
        <taxon>Tracheophyta</taxon>
        <taxon>Spermatophyta</taxon>
        <taxon>Magnoliopsida</taxon>
        <taxon>eudicotyledons</taxon>
        <taxon>Gunneridae</taxon>
        <taxon>Pentapetalae</taxon>
        <taxon>rosids</taxon>
        <taxon>fabids</taxon>
        <taxon>Rosales</taxon>
        <taxon>Rhamnaceae</taxon>
        <taxon>Paliureae</taxon>
        <taxon>Ziziphus</taxon>
    </lineage>
</organism>
<evidence type="ECO:0000256" key="7">
    <source>
        <dbReference type="ARBA" id="ARBA00022927"/>
    </source>
</evidence>
<evidence type="ECO:0000256" key="11">
    <source>
        <dbReference type="SAM" id="Phobius"/>
    </source>
</evidence>
<evidence type="ECO:0000256" key="3">
    <source>
        <dbReference type="ARBA" id="ARBA00022448"/>
    </source>
</evidence>
<dbReference type="EMBL" id="JAEACU010000009">
    <property type="protein sequence ID" value="KAH7517590.1"/>
    <property type="molecule type" value="Genomic_DNA"/>
</dbReference>
<dbReference type="GO" id="GO:0046923">
    <property type="term" value="F:ER retention sequence binding"/>
    <property type="evidence" value="ECO:0007669"/>
    <property type="project" value="InterPro"/>
</dbReference>
<comment type="subcellular location">
    <subcellularLocation>
        <location evidence="1">Endoplasmic reticulum membrane</location>
        <topology evidence="1">Multi-pass membrane protein</topology>
    </subcellularLocation>
</comment>
<sequence length="395" mass="45521">MGRKRSSPATVMFGWVRRQSMKVKVFLGALLGLCALVALRITIKDHKYFYVASEAIHAAGIIVLIYKLTTQKTCSGLSLKSQELTAMFLAVRMFCSTIMEGDIHTFLDLTTFLSTLWVIYMIRFKLKSTYIKELDNFPLYFVVVPSAILAFFIRPYTVNSHLSRIFWAFGVYMESVSVLPQLRLMQNAKMIEPFTAHYVFALGVSRFLSCAHWIIQIYATRGRYLYMFGSGNSWVLAAFIAEMVQTFILTDFCYYYIKRAPPTDTSARLHHPSEKLKTQLDTPAELCFSNLPDTCRLLAPILLCVPKKTRLEKDGRDSRGQQDLSPRVRIPEQSVWAHRFHEQSDKWARVDRLHLHAIETRGESGTSKRAPWPRRKTFLLDFQGLARDEKENVSR</sequence>
<dbReference type="Proteomes" id="UP000813462">
    <property type="component" value="Unassembled WGS sequence"/>
</dbReference>
<evidence type="ECO:0000313" key="12">
    <source>
        <dbReference type="EMBL" id="KAH7517590.1"/>
    </source>
</evidence>
<dbReference type="PANTHER" id="PTHR10585">
    <property type="entry name" value="ER LUMEN PROTEIN RETAINING RECEPTOR"/>
    <property type="match status" value="1"/>
</dbReference>
<evidence type="ECO:0000256" key="2">
    <source>
        <dbReference type="ARBA" id="ARBA00010120"/>
    </source>
</evidence>
<evidence type="ECO:0000256" key="9">
    <source>
        <dbReference type="ARBA" id="ARBA00023136"/>
    </source>
</evidence>
<keyword evidence="5" id="KW-0256">Endoplasmic reticulum</keyword>
<keyword evidence="8 11" id="KW-1133">Transmembrane helix</keyword>
<evidence type="ECO:0000256" key="4">
    <source>
        <dbReference type="ARBA" id="ARBA00022692"/>
    </source>
</evidence>
<keyword evidence="4 11" id="KW-0812">Transmembrane</keyword>
<feature type="transmembrane region" description="Helical" evidence="11">
    <location>
        <begin position="134"/>
        <end position="153"/>
    </location>
</feature>
<feature type="transmembrane region" description="Helical" evidence="11">
    <location>
        <begin position="194"/>
        <end position="215"/>
    </location>
</feature>
<comment type="caution">
    <text evidence="12">The sequence shown here is derived from an EMBL/GenBank/DDBJ whole genome shotgun (WGS) entry which is preliminary data.</text>
</comment>